<reference evidence="1" key="1">
    <citation type="journal article" date="2022" name="Int. J. Mol. Sci.">
        <title>Draft Genome of Tanacetum Coccineum: Genomic Comparison of Closely Related Tanacetum-Family Plants.</title>
        <authorList>
            <person name="Yamashiro T."/>
            <person name="Shiraishi A."/>
            <person name="Nakayama K."/>
            <person name="Satake H."/>
        </authorList>
    </citation>
    <scope>NUCLEOTIDE SEQUENCE</scope>
</reference>
<name>A0ABQ5F4B7_9ASTR</name>
<gene>
    <name evidence="1" type="ORF">Tco_0993079</name>
</gene>
<keyword evidence="2" id="KW-1185">Reference proteome</keyword>
<evidence type="ECO:0000313" key="1">
    <source>
        <dbReference type="EMBL" id="GJT58025.1"/>
    </source>
</evidence>
<reference evidence="1" key="2">
    <citation type="submission" date="2022-01" db="EMBL/GenBank/DDBJ databases">
        <authorList>
            <person name="Yamashiro T."/>
            <person name="Shiraishi A."/>
            <person name="Satake H."/>
            <person name="Nakayama K."/>
        </authorList>
    </citation>
    <scope>NUCLEOTIDE SEQUENCE</scope>
</reference>
<proteinExistence type="predicted"/>
<comment type="caution">
    <text evidence="1">The sequence shown here is derived from an EMBL/GenBank/DDBJ whole genome shotgun (WGS) entry which is preliminary data.</text>
</comment>
<dbReference type="EMBL" id="BQNB010016982">
    <property type="protein sequence ID" value="GJT58025.1"/>
    <property type="molecule type" value="Genomic_DNA"/>
</dbReference>
<organism evidence="1 2">
    <name type="scientific">Tanacetum coccineum</name>
    <dbReference type="NCBI Taxonomy" id="301880"/>
    <lineage>
        <taxon>Eukaryota</taxon>
        <taxon>Viridiplantae</taxon>
        <taxon>Streptophyta</taxon>
        <taxon>Embryophyta</taxon>
        <taxon>Tracheophyta</taxon>
        <taxon>Spermatophyta</taxon>
        <taxon>Magnoliopsida</taxon>
        <taxon>eudicotyledons</taxon>
        <taxon>Gunneridae</taxon>
        <taxon>Pentapetalae</taxon>
        <taxon>asterids</taxon>
        <taxon>campanulids</taxon>
        <taxon>Asterales</taxon>
        <taxon>Asteraceae</taxon>
        <taxon>Asteroideae</taxon>
        <taxon>Anthemideae</taxon>
        <taxon>Anthemidinae</taxon>
        <taxon>Tanacetum</taxon>
    </lineage>
</organism>
<dbReference type="Proteomes" id="UP001151760">
    <property type="component" value="Unassembled WGS sequence"/>
</dbReference>
<accession>A0ABQ5F4B7</accession>
<protein>
    <submittedName>
        <fullName evidence="1">Uncharacterized protein</fullName>
    </submittedName>
</protein>
<evidence type="ECO:0000313" key="2">
    <source>
        <dbReference type="Proteomes" id="UP001151760"/>
    </source>
</evidence>
<sequence length="158" mass="17514">MYKTTDDNYCPNASLTPSSCDSTVTCSQSESNEVRESKTAQNNVCEASKSGVDVTGICYDDMLDIDELLGVMGESECSQAQDLKTAQNVSEATAKEVEVTGIPDKDFFYIDELLGDMDQKGQYDAWFENCNLILTSWTRSLKTVISHSRTFDRAEPVM</sequence>